<dbReference type="RefSeq" id="WP_132541779.1">
    <property type="nucleotide sequence ID" value="NZ_SLWY01000009.1"/>
</dbReference>
<feature type="domain" description="EamA" evidence="7">
    <location>
        <begin position="157"/>
        <end position="293"/>
    </location>
</feature>
<keyword evidence="5 6" id="KW-0472">Membrane</keyword>
<dbReference type="PANTHER" id="PTHR42920:SF14">
    <property type="entry name" value="TRANSPORTER, DRUG_METABOLITE EXPORTER FAMILY"/>
    <property type="match status" value="1"/>
</dbReference>
<feature type="transmembrane region" description="Helical" evidence="6">
    <location>
        <begin position="193"/>
        <end position="214"/>
    </location>
</feature>
<dbReference type="OrthoDB" id="4167046at2"/>
<dbReference type="AlphaFoldDB" id="A0A4R2L296"/>
<dbReference type="InterPro" id="IPR037185">
    <property type="entry name" value="EmrE-like"/>
</dbReference>
<keyword evidence="3 6" id="KW-0812">Transmembrane</keyword>
<dbReference type="InterPro" id="IPR000620">
    <property type="entry name" value="EamA_dom"/>
</dbReference>
<feature type="transmembrane region" description="Helical" evidence="6">
    <location>
        <begin position="96"/>
        <end position="114"/>
    </location>
</feature>
<evidence type="ECO:0000256" key="5">
    <source>
        <dbReference type="ARBA" id="ARBA00023136"/>
    </source>
</evidence>
<keyword evidence="2" id="KW-1003">Cell membrane</keyword>
<organism evidence="8 9">
    <name type="scientific">Plasticicumulans lactativorans</name>
    <dbReference type="NCBI Taxonomy" id="1133106"/>
    <lineage>
        <taxon>Bacteria</taxon>
        <taxon>Pseudomonadati</taxon>
        <taxon>Pseudomonadota</taxon>
        <taxon>Gammaproteobacteria</taxon>
        <taxon>Candidatus Competibacteraceae</taxon>
        <taxon>Plasticicumulans</taxon>
    </lineage>
</organism>
<evidence type="ECO:0000256" key="6">
    <source>
        <dbReference type="SAM" id="Phobius"/>
    </source>
</evidence>
<reference evidence="8 9" key="1">
    <citation type="submission" date="2019-03" db="EMBL/GenBank/DDBJ databases">
        <title>Genomic Encyclopedia of Type Strains, Phase IV (KMG-IV): sequencing the most valuable type-strain genomes for metagenomic binning, comparative biology and taxonomic classification.</title>
        <authorList>
            <person name="Goeker M."/>
        </authorList>
    </citation>
    <scope>NUCLEOTIDE SEQUENCE [LARGE SCALE GENOMIC DNA]</scope>
    <source>
        <strain evidence="8 9">DSM 25287</strain>
    </source>
</reference>
<dbReference type="InterPro" id="IPR051258">
    <property type="entry name" value="Diverse_Substrate_Transporter"/>
</dbReference>
<feature type="domain" description="EamA" evidence="7">
    <location>
        <begin position="8"/>
        <end position="141"/>
    </location>
</feature>
<evidence type="ECO:0000256" key="2">
    <source>
        <dbReference type="ARBA" id="ARBA00022475"/>
    </source>
</evidence>
<evidence type="ECO:0000256" key="1">
    <source>
        <dbReference type="ARBA" id="ARBA00004651"/>
    </source>
</evidence>
<accession>A0A4R2L296</accession>
<feature type="transmembrane region" description="Helical" evidence="6">
    <location>
        <begin position="256"/>
        <end position="275"/>
    </location>
</feature>
<dbReference type="SUPFAM" id="SSF103481">
    <property type="entry name" value="Multidrug resistance efflux transporter EmrE"/>
    <property type="match status" value="1"/>
</dbReference>
<keyword evidence="9" id="KW-1185">Reference proteome</keyword>
<feature type="transmembrane region" description="Helical" evidence="6">
    <location>
        <begin position="37"/>
        <end position="56"/>
    </location>
</feature>
<feature type="transmembrane region" description="Helical" evidence="6">
    <location>
        <begin position="152"/>
        <end position="172"/>
    </location>
</feature>
<gene>
    <name evidence="8" type="ORF">EV699_10934</name>
</gene>
<dbReference type="Pfam" id="PF00892">
    <property type="entry name" value="EamA"/>
    <property type="match status" value="2"/>
</dbReference>
<evidence type="ECO:0000313" key="8">
    <source>
        <dbReference type="EMBL" id="TCO81194.1"/>
    </source>
</evidence>
<sequence length="317" mass="32691">MPAPSRPLGIAALLVATSAWGSLFLVSKDLLAHLDPAWFTLLRYTIATLTFALLLARRGALPWARLRAHLRPLALYGFVGYGVFSMLLLHGLRHTLPAHGAVIMATMPLTTQLLRWRIDGIRPSRTLLLSALLALCGVAVVAGLFAGAAGGGLATLAGDLTILAGTLGWVWYTRGSAALPAFDALEYTTLTALAAWPLLLLATLLGTAAGIAGAPTTATLGAAWPALLYIGLVPTVIAIVSFNVGVRALGAVTGTAFINVVPLSALAMSVARGATPAPHELLGTAIVIGALLLHTALQLRRPPAVVPLAPASRSCPA</sequence>
<feature type="transmembrane region" description="Helical" evidence="6">
    <location>
        <begin position="226"/>
        <end position="244"/>
    </location>
</feature>
<keyword evidence="4 6" id="KW-1133">Transmembrane helix</keyword>
<proteinExistence type="predicted"/>
<comment type="subcellular location">
    <subcellularLocation>
        <location evidence="1">Cell membrane</location>
        <topology evidence="1">Multi-pass membrane protein</topology>
    </subcellularLocation>
</comment>
<dbReference type="EMBL" id="SLWY01000009">
    <property type="protein sequence ID" value="TCO81194.1"/>
    <property type="molecule type" value="Genomic_DNA"/>
</dbReference>
<evidence type="ECO:0000313" key="9">
    <source>
        <dbReference type="Proteomes" id="UP000295765"/>
    </source>
</evidence>
<dbReference type="Proteomes" id="UP000295765">
    <property type="component" value="Unassembled WGS sequence"/>
</dbReference>
<evidence type="ECO:0000259" key="7">
    <source>
        <dbReference type="Pfam" id="PF00892"/>
    </source>
</evidence>
<feature type="transmembrane region" description="Helical" evidence="6">
    <location>
        <begin position="68"/>
        <end position="90"/>
    </location>
</feature>
<protein>
    <submittedName>
        <fullName evidence="8">EamA-like transporter family protein</fullName>
    </submittedName>
</protein>
<evidence type="ECO:0000256" key="4">
    <source>
        <dbReference type="ARBA" id="ARBA00022989"/>
    </source>
</evidence>
<dbReference type="PANTHER" id="PTHR42920">
    <property type="entry name" value="OS03G0707200 PROTEIN-RELATED"/>
    <property type="match status" value="1"/>
</dbReference>
<dbReference type="GO" id="GO:0005886">
    <property type="term" value="C:plasma membrane"/>
    <property type="evidence" value="ECO:0007669"/>
    <property type="project" value="UniProtKB-SubCell"/>
</dbReference>
<comment type="caution">
    <text evidence="8">The sequence shown here is derived from an EMBL/GenBank/DDBJ whole genome shotgun (WGS) entry which is preliminary data.</text>
</comment>
<name>A0A4R2L296_9GAMM</name>
<evidence type="ECO:0000256" key="3">
    <source>
        <dbReference type="ARBA" id="ARBA00022692"/>
    </source>
</evidence>
<feature type="transmembrane region" description="Helical" evidence="6">
    <location>
        <begin position="281"/>
        <end position="299"/>
    </location>
</feature>
<feature type="transmembrane region" description="Helical" evidence="6">
    <location>
        <begin position="126"/>
        <end position="146"/>
    </location>
</feature>